<dbReference type="AlphaFoldDB" id="A0A9X1VVS3"/>
<organism evidence="1 2">
    <name type="scientific">Variovorax terrae</name>
    <dbReference type="NCBI Taxonomy" id="2923278"/>
    <lineage>
        <taxon>Bacteria</taxon>
        <taxon>Pseudomonadati</taxon>
        <taxon>Pseudomonadota</taxon>
        <taxon>Betaproteobacteria</taxon>
        <taxon>Burkholderiales</taxon>
        <taxon>Comamonadaceae</taxon>
        <taxon>Variovorax</taxon>
    </lineage>
</organism>
<proteinExistence type="predicted"/>
<gene>
    <name evidence="1" type="ORF">MMF98_13760</name>
</gene>
<dbReference type="Proteomes" id="UP001139447">
    <property type="component" value="Unassembled WGS sequence"/>
</dbReference>
<protein>
    <submittedName>
        <fullName evidence="1">Uncharacterized protein</fullName>
    </submittedName>
</protein>
<name>A0A9X1VVS3_9BURK</name>
<dbReference type="EMBL" id="JALGBI010000001">
    <property type="protein sequence ID" value="MCJ0764277.1"/>
    <property type="molecule type" value="Genomic_DNA"/>
</dbReference>
<keyword evidence="2" id="KW-1185">Reference proteome</keyword>
<accession>A0A9X1VVS3</accession>
<dbReference type="RefSeq" id="WP_243306867.1">
    <property type="nucleotide sequence ID" value="NZ_JALGBI010000001.1"/>
</dbReference>
<comment type="caution">
    <text evidence="1">The sequence shown here is derived from an EMBL/GenBank/DDBJ whole genome shotgun (WGS) entry which is preliminary data.</text>
</comment>
<evidence type="ECO:0000313" key="2">
    <source>
        <dbReference type="Proteomes" id="UP001139447"/>
    </source>
</evidence>
<reference evidence="1" key="1">
    <citation type="submission" date="2022-03" db="EMBL/GenBank/DDBJ databases">
        <authorList>
            <person name="Woo C.Y."/>
        </authorList>
    </citation>
    <scope>NUCLEOTIDE SEQUENCE</scope>
    <source>
        <strain evidence="1">CYS-02</strain>
    </source>
</reference>
<sequence length="295" mass="31629">MLELAEPVAVVCHDAGAANIILATLRAEPDRLYLPVMQGPAAALWQASGLAPACTLPLKTALAGAGSLLSGTGWASDLEHEARRCAKASGLPSVAVIDHWVNYAERFERAGEQVLPDEIWVGDADALAIAARTFAGTRLRQIPNLYLSQQIAAIAAPAPSQAGHILYVLEPIRYSWRGATQAGEFEALDYFLANLDRLGERRDWSIRLRPHPSDRAGKYDDWLSRQPGFDIALDDSPNLAAAIGWAEWVAGCETTALVIALGAGRKTLSTLPPAAPPCRLPQAGLRHLRELSAPP</sequence>
<evidence type="ECO:0000313" key="1">
    <source>
        <dbReference type="EMBL" id="MCJ0764277.1"/>
    </source>
</evidence>